<feature type="region of interest" description="Disordered" evidence="1">
    <location>
        <begin position="147"/>
        <end position="172"/>
    </location>
</feature>
<dbReference type="EMBL" id="QYCY01000004">
    <property type="protein sequence ID" value="RLV71649.1"/>
    <property type="molecule type" value="Genomic_DNA"/>
</dbReference>
<protein>
    <submittedName>
        <fullName evidence="2">Uncharacterized protein</fullName>
    </submittedName>
</protein>
<dbReference type="KEGG" id="src:M271_50725"/>
<evidence type="ECO:0000256" key="1">
    <source>
        <dbReference type="SAM" id="MobiDB-lite"/>
    </source>
</evidence>
<dbReference type="Proteomes" id="UP000281594">
    <property type="component" value="Unassembled WGS sequence"/>
</dbReference>
<gene>
    <name evidence="2" type="ORF">D3C57_144020</name>
</gene>
<comment type="caution">
    <text evidence="2">The sequence shown here is derived from an EMBL/GenBank/DDBJ whole genome shotgun (WGS) entry which is preliminary data.</text>
</comment>
<feature type="region of interest" description="Disordered" evidence="1">
    <location>
        <begin position="35"/>
        <end position="56"/>
    </location>
</feature>
<dbReference type="AlphaFoldDB" id="A0A0A0NXG7"/>
<evidence type="ECO:0000313" key="2">
    <source>
        <dbReference type="EMBL" id="RLV71649.1"/>
    </source>
</evidence>
<accession>A0A0A0NXG7</accession>
<dbReference type="RefSeq" id="WP_020874981.1">
    <property type="nucleotide sequence ID" value="NC_022785.1"/>
</dbReference>
<proteinExistence type="predicted"/>
<reference evidence="2 3" key="1">
    <citation type="journal article" date="2018" name="J. Biol. Chem.">
        <title>Discovery of the actinoplanic acid pathway in Streptomyces rapamycinicus reveals a genetically conserved synergism with rapamycin.</title>
        <authorList>
            <person name="Mrak P."/>
            <person name="Krastel P."/>
            <person name="Pivk Lukancic P."/>
            <person name="Tao J."/>
            <person name="Pistorius D."/>
            <person name="Moore C.M."/>
        </authorList>
    </citation>
    <scope>NUCLEOTIDE SEQUENCE [LARGE SCALE GENOMIC DNA]</scope>
    <source>
        <strain evidence="2 3">NRRL 5491</strain>
    </source>
</reference>
<dbReference type="eggNOG" id="ENOG502ZFTC">
    <property type="taxonomic scope" value="Bacteria"/>
</dbReference>
<sequence>MIFTELNERKARAFASWADVSGDGSLRHEAKRAEKAAQTTREMQANRGGQTVGGTAGSNRLAVKRLLTRQQGVHARAVLDYVAAHSPHPEAEVRLTVLMLTLQAARAGTGNVTGRDLTDWLRDDAEGEMSSGVMGENWASRAIRQAPAGSLTSTSARHAPSGPRTSSSACAPVSRAAAATSSFSRWCASVSRASTHSGAPGA</sequence>
<dbReference type="HOGENOM" id="CLU_1353996_0_0_11"/>
<organism evidence="2 3">
    <name type="scientific">Streptomyces rapamycinicus (strain ATCC 29253 / DSM 41530 / NRRL 5491 / AYB-994)</name>
    <name type="common">Streptomyces hygroscopicus (strain ATCC 29253)</name>
    <dbReference type="NCBI Taxonomy" id="1343740"/>
    <lineage>
        <taxon>Bacteria</taxon>
        <taxon>Bacillati</taxon>
        <taxon>Actinomycetota</taxon>
        <taxon>Actinomycetes</taxon>
        <taxon>Kitasatosporales</taxon>
        <taxon>Streptomycetaceae</taxon>
        <taxon>Streptomyces</taxon>
        <taxon>Streptomyces violaceusniger group</taxon>
    </lineage>
</organism>
<name>A0A0A0NXG7_STRRN</name>
<evidence type="ECO:0000313" key="3">
    <source>
        <dbReference type="Proteomes" id="UP000281594"/>
    </source>
</evidence>
<feature type="compositionally biased region" description="Polar residues" evidence="1">
    <location>
        <begin position="37"/>
        <end position="49"/>
    </location>
</feature>